<accession>A0A0C7NNG0</accession>
<dbReference type="AlphaFoldDB" id="A0A0C7NNG0"/>
<organism evidence="2 3">
    <name type="scientific">Defluviitoga tunisiensis</name>
    <dbReference type="NCBI Taxonomy" id="1006576"/>
    <lineage>
        <taxon>Bacteria</taxon>
        <taxon>Thermotogati</taxon>
        <taxon>Thermotogota</taxon>
        <taxon>Thermotogae</taxon>
        <taxon>Petrotogales</taxon>
        <taxon>Petrotogaceae</taxon>
        <taxon>Defluviitoga</taxon>
    </lineage>
</organism>
<reference evidence="3" key="1">
    <citation type="submission" date="2014-11" db="EMBL/GenBank/DDBJ databases">
        <authorList>
            <person name="Wibberg D."/>
        </authorList>
    </citation>
    <scope>NUCLEOTIDE SEQUENCE [LARGE SCALE GENOMIC DNA]</scope>
    <source>
        <strain evidence="3">L3</strain>
    </source>
</reference>
<dbReference type="GO" id="GO:0015562">
    <property type="term" value="F:efflux transmembrane transporter activity"/>
    <property type="evidence" value="ECO:0007669"/>
    <property type="project" value="InterPro"/>
</dbReference>
<evidence type="ECO:0008006" key="4">
    <source>
        <dbReference type="Google" id="ProtNLM"/>
    </source>
</evidence>
<dbReference type="RefSeq" id="WP_045087079.1">
    <property type="nucleotide sequence ID" value="NZ_LN824141.1"/>
</dbReference>
<dbReference type="SUPFAM" id="SSF56954">
    <property type="entry name" value="Outer membrane efflux proteins (OEP)"/>
    <property type="match status" value="1"/>
</dbReference>
<proteinExistence type="predicted"/>
<dbReference type="HOGENOM" id="CLU_655417_0_0_0"/>
<keyword evidence="3" id="KW-1185">Reference proteome</keyword>
<protein>
    <recommendedName>
        <fullName evidence="4">Outer membrane efflux protein</fullName>
    </recommendedName>
</protein>
<dbReference type="KEGG" id="dtn:DTL3_0131"/>
<dbReference type="EMBL" id="LN824141">
    <property type="protein sequence ID" value="CEP77462.1"/>
    <property type="molecule type" value="Genomic_DNA"/>
</dbReference>
<sequence length="459" mass="53340">MKKKLILILGLLLTVLSIFGISFEELYRQNLNKSSTYVQAEMNLKNAELEMKQIDQFFVPYLQISLNTILKAEITTPESETEVGGFIFNSSGNMIGYSFSLNTNFAEVFGTSIGLSFPFKIYFDDDKSGFYGPWSTVEEKLYEQIAIVASRDLKKVDKAERLSTESKYYSALSSYYLAQTNEFINTVEDIFNRYYNEKVIELSQKQINILQNQYNTATEEKAKEEIEKQILTAQKSLESLKANNVSLEYFDFSENLYNETKNIIDNIISQNTYVSKDITERLDLKALILNEEASNIQKKFWFLPYLPFSKLTLSVQPFTIDEEDKWKPTWSIGLDFQLTIFDKGERKLASDNMKSNLANLTYEESVKKIEETIRGLETKRKTLSYDINIAYIDLKNAQEDYEKNIDLYKKGFITQDDLSLSEIALQMNKLNLENTENSIRINELRLMQQYYVNLWGDNN</sequence>
<evidence type="ECO:0000313" key="2">
    <source>
        <dbReference type="EMBL" id="CEP77462.1"/>
    </source>
</evidence>
<name>A0A0C7NNG0_DEFTU</name>
<keyword evidence="1" id="KW-0175">Coiled coil</keyword>
<evidence type="ECO:0000256" key="1">
    <source>
        <dbReference type="SAM" id="Coils"/>
    </source>
</evidence>
<dbReference type="OrthoDB" id="48668at2"/>
<evidence type="ECO:0000313" key="3">
    <source>
        <dbReference type="Proteomes" id="UP000032809"/>
    </source>
</evidence>
<gene>
    <name evidence="2" type="ORF">DTL3_0131</name>
</gene>
<dbReference type="Proteomes" id="UP000032809">
    <property type="component" value="Chromosome I"/>
</dbReference>
<dbReference type="STRING" id="1006576.DTL3_0131"/>
<dbReference type="Gene3D" id="1.20.1600.10">
    <property type="entry name" value="Outer membrane efflux proteins (OEP)"/>
    <property type="match status" value="1"/>
</dbReference>
<feature type="coiled-coil region" evidence="1">
    <location>
        <begin position="200"/>
        <end position="243"/>
    </location>
</feature>